<evidence type="ECO:0000313" key="2">
    <source>
        <dbReference type="Proteomes" id="UP000291084"/>
    </source>
</evidence>
<evidence type="ECO:0000313" key="1">
    <source>
        <dbReference type="EMBL" id="BAT83278.1"/>
    </source>
</evidence>
<gene>
    <name evidence="1" type="primary">Vigan.04G040600</name>
    <name evidence="1" type="ORF">VIGAN_04040600</name>
</gene>
<dbReference type="Proteomes" id="UP000291084">
    <property type="component" value="Chromosome 4"/>
</dbReference>
<keyword evidence="2" id="KW-1185">Reference proteome</keyword>
<dbReference type="AlphaFoldDB" id="A0A0S3RRW4"/>
<organism evidence="1 2">
    <name type="scientific">Vigna angularis var. angularis</name>
    <dbReference type="NCBI Taxonomy" id="157739"/>
    <lineage>
        <taxon>Eukaryota</taxon>
        <taxon>Viridiplantae</taxon>
        <taxon>Streptophyta</taxon>
        <taxon>Embryophyta</taxon>
        <taxon>Tracheophyta</taxon>
        <taxon>Spermatophyta</taxon>
        <taxon>Magnoliopsida</taxon>
        <taxon>eudicotyledons</taxon>
        <taxon>Gunneridae</taxon>
        <taxon>Pentapetalae</taxon>
        <taxon>rosids</taxon>
        <taxon>fabids</taxon>
        <taxon>Fabales</taxon>
        <taxon>Fabaceae</taxon>
        <taxon>Papilionoideae</taxon>
        <taxon>50 kb inversion clade</taxon>
        <taxon>NPAAA clade</taxon>
        <taxon>indigoferoid/millettioid clade</taxon>
        <taxon>Phaseoleae</taxon>
        <taxon>Vigna</taxon>
    </lineage>
</organism>
<dbReference type="EMBL" id="AP015037">
    <property type="protein sequence ID" value="BAT83278.1"/>
    <property type="molecule type" value="Genomic_DNA"/>
</dbReference>
<proteinExistence type="predicted"/>
<sequence>MSTLSHLDSTLFFNLSKSAPVSTNVPRTSSSNLGGKGRSFKHLLSLFSPGIFLVASSAISSDTLNPNSLGLLMTVLSKKGSNSGAKDGDDSE</sequence>
<reference evidence="1 2" key="1">
    <citation type="journal article" date="2015" name="Sci. Rep.">
        <title>The power of single molecule real-time sequencing technology in the de novo assembly of a eukaryotic genome.</title>
        <authorList>
            <person name="Sakai H."/>
            <person name="Naito K."/>
            <person name="Ogiso-Tanaka E."/>
            <person name="Takahashi Y."/>
            <person name="Iseki K."/>
            <person name="Muto C."/>
            <person name="Satou K."/>
            <person name="Teruya K."/>
            <person name="Shiroma A."/>
            <person name="Shimoji M."/>
            <person name="Hirano T."/>
            <person name="Itoh T."/>
            <person name="Kaga A."/>
            <person name="Tomooka N."/>
        </authorList>
    </citation>
    <scope>NUCLEOTIDE SEQUENCE [LARGE SCALE GENOMIC DNA]</scope>
    <source>
        <strain evidence="2">cv. Shumari</strain>
    </source>
</reference>
<protein>
    <submittedName>
        <fullName evidence="1">Uncharacterized protein</fullName>
    </submittedName>
</protein>
<accession>A0A0S3RRW4</accession>
<name>A0A0S3RRW4_PHAAN</name>